<dbReference type="PANTHER" id="PTHR10000">
    <property type="entry name" value="PHOSPHOSERINE PHOSPHATASE"/>
    <property type="match status" value="1"/>
</dbReference>
<dbReference type="SFLD" id="SFLDG01140">
    <property type="entry name" value="C2.B:_Phosphomannomutase_and_P"/>
    <property type="match status" value="1"/>
</dbReference>
<keyword evidence="2" id="KW-1185">Reference proteome</keyword>
<dbReference type="OrthoDB" id="3180855at2"/>
<evidence type="ECO:0000313" key="1">
    <source>
        <dbReference type="EMBL" id="KJL43586.1"/>
    </source>
</evidence>
<dbReference type="EMBL" id="JYJA01000030">
    <property type="protein sequence ID" value="KJL43586.1"/>
    <property type="molecule type" value="Genomic_DNA"/>
</dbReference>
<dbReference type="NCBIfam" id="TIGR00099">
    <property type="entry name" value="Cof-subfamily"/>
    <property type="match status" value="1"/>
</dbReference>
<dbReference type="PATRIC" id="fig|69370.6.peg.1315"/>
<dbReference type="RefSeq" id="WP_045297743.1">
    <property type="nucleotide sequence ID" value="NZ_JYJA01000030.1"/>
</dbReference>
<dbReference type="SFLD" id="SFLDS00003">
    <property type="entry name" value="Haloacid_Dehalogenase"/>
    <property type="match status" value="1"/>
</dbReference>
<accession>A0A0M2HFV5</accession>
<comment type="caution">
    <text evidence="1">The sequence shown here is derived from an EMBL/GenBank/DDBJ whole genome shotgun (WGS) entry which is preliminary data.</text>
</comment>
<sequence length="276" mass="29667">MPFPSPDLRLIAVDMDGTLLDGHGRIPEALWPLLDRLHADGIRFAPASGRQLATLQHAFAEHLDDMVFIAENGAYVVEGDAEISSDAMDAAFTASLVTRLRALAAEGRDLGVVVCGKRSAYIERADDAFLPEAEKYYARLEAVPDLLAVDDQILKVAIFDFAEAAATAPALDDLRATHQVVVSGEHWIDVMNQGVNKGVALRRLQAATGIAPEQTAVFGDYLNDLEMMDAASLSFAMANAHPLVAARARFRAPSNLDHGVITTIEKLLDGVPDPVA</sequence>
<dbReference type="Proteomes" id="UP000034098">
    <property type="component" value="Unassembled WGS sequence"/>
</dbReference>
<dbReference type="InterPro" id="IPR023214">
    <property type="entry name" value="HAD_sf"/>
</dbReference>
<dbReference type="GO" id="GO:0005829">
    <property type="term" value="C:cytosol"/>
    <property type="evidence" value="ECO:0007669"/>
    <property type="project" value="TreeGrafter"/>
</dbReference>
<proteinExistence type="predicted"/>
<dbReference type="InterPro" id="IPR036412">
    <property type="entry name" value="HAD-like_sf"/>
</dbReference>
<dbReference type="Gene3D" id="3.30.1240.10">
    <property type="match status" value="1"/>
</dbReference>
<gene>
    <name evidence="1" type="primary">ybjI</name>
    <name evidence="1" type="ORF">RS82_01281</name>
</gene>
<dbReference type="AlphaFoldDB" id="A0A0M2HFV5"/>
<keyword evidence="1" id="KW-0378">Hydrolase</keyword>
<organism evidence="1 2">
    <name type="scientific">Microbacterium trichothecenolyticum</name>
    <name type="common">Aureobacterium trichothecenolyticum</name>
    <dbReference type="NCBI Taxonomy" id="69370"/>
    <lineage>
        <taxon>Bacteria</taxon>
        <taxon>Bacillati</taxon>
        <taxon>Actinomycetota</taxon>
        <taxon>Actinomycetes</taxon>
        <taxon>Micrococcales</taxon>
        <taxon>Microbacteriaceae</taxon>
        <taxon>Microbacterium</taxon>
    </lineage>
</organism>
<dbReference type="GO" id="GO:0016791">
    <property type="term" value="F:phosphatase activity"/>
    <property type="evidence" value="ECO:0007669"/>
    <property type="project" value="UniProtKB-ARBA"/>
</dbReference>
<dbReference type="InterPro" id="IPR000150">
    <property type="entry name" value="Cof"/>
</dbReference>
<dbReference type="Gene3D" id="3.40.50.1000">
    <property type="entry name" value="HAD superfamily/HAD-like"/>
    <property type="match status" value="1"/>
</dbReference>
<dbReference type="CDD" id="cd07518">
    <property type="entry name" value="HAD_YbiV-Like"/>
    <property type="match status" value="1"/>
</dbReference>
<dbReference type="InterPro" id="IPR006379">
    <property type="entry name" value="HAD-SF_hydro_IIB"/>
</dbReference>
<dbReference type="EC" id="3.1.3.-" evidence="1"/>
<evidence type="ECO:0000313" key="2">
    <source>
        <dbReference type="Proteomes" id="UP000034098"/>
    </source>
</evidence>
<dbReference type="NCBIfam" id="TIGR01484">
    <property type="entry name" value="HAD-SF-IIB"/>
    <property type="match status" value="1"/>
</dbReference>
<dbReference type="SUPFAM" id="SSF56784">
    <property type="entry name" value="HAD-like"/>
    <property type="match status" value="1"/>
</dbReference>
<protein>
    <submittedName>
        <fullName evidence="1">Flavin mononucleotide phosphatase YbjI</fullName>
        <ecNumber evidence="1">3.1.3.-</ecNumber>
    </submittedName>
</protein>
<dbReference type="GO" id="GO:0000287">
    <property type="term" value="F:magnesium ion binding"/>
    <property type="evidence" value="ECO:0007669"/>
    <property type="project" value="TreeGrafter"/>
</dbReference>
<name>A0A0M2HFV5_MICTR</name>
<dbReference type="PANTHER" id="PTHR10000:SF53">
    <property type="entry name" value="5-AMINO-6-(5-PHOSPHO-D-RIBITYLAMINO)URACIL PHOSPHATASE YBJI-RELATED"/>
    <property type="match status" value="1"/>
</dbReference>
<reference evidence="1 2" key="1">
    <citation type="submission" date="2015-02" db="EMBL/GenBank/DDBJ databases">
        <title>Draft genome sequences of ten Microbacterium spp. with emphasis on heavy metal contaminated environments.</title>
        <authorList>
            <person name="Corretto E."/>
        </authorList>
    </citation>
    <scope>NUCLEOTIDE SEQUENCE [LARGE SCALE GENOMIC DNA]</scope>
    <source>
        <strain evidence="1 2">DSM 8608</strain>
    </source>
</reference>
<dbReference type="Pfam" id="PF08282">
    <property type="entry name" value="Hydrolase_3"/>
    <property type="match status" value="1"/>
</dbReference>